<dbReference type="PANTHER" id="PTHR21705">
    <property type="entry name" value="RAI16 PROTEIN-RELATED"/>
    <property type="match status" value="1"/>
</dbReference>
<name>A0A2I0LH13_COLLI</name>
<feature type="non-terminal residue" evidence="1">
    <location>
        <position position="537"/>
    </location>
</feature>
<proteinExistence type="predicted"/>
<reference evidence="1 2" key="1">
    <citation type="journal article" date="2013" name="Science">
        <title>Genomic diversity and evolution of the head crest in the rock pigeon.</title>
        <authorList>
            <person name="Shapiro M.D."/>
            <person name="Kronenberg Z."/>
            <person name="Li C."/>
            <person name="Domyan E.T."/>
            <person name="Pan H."/>
            <person name="Campbell M."/>
            <person name="Tan H."/>
            <person name="Huff C.D."/>
            <person name="Hu H."/>
            <person name="Vickrey A.I."/>
            <person name="Nielsen S.C."/>
            <person name="Stringham S.A."/>
            <person name="Hu H."/>
            <person name="Willerslev E."/>
            <person name="Gilbert M.T."/>
            <person name="Yandell M."/>
            <person name="Zhang G."/>
            <person name="Wang J."/>
        </authorList>
    </citation>
    <scope>NUCLEOTIDE SEQUENCE [LARGE SCALE GENOMIC DNA]</scope>
    <source>
        <tissue evidence="1">Blood</tissue>
    </source>
</reference>
<dbReference type="Pfam" id="PF10257">
    <property type="entry name" value="RAI16-like"/>
    <property type="match status" value="1"/>
</dbReference>
<dbReference type="Proteomes" id="UP000053872">
    <property type="component" value="Unassembled WGS sequence"/>
</dbReference>
<dbReference type="AlphaFoldDB" id="A0A2I0LH13"/>
<evidence type="ECO:0008006" key="3">
    <source>
        <dbReference type="Google" id="ProtNLM"/>
    </source>
</evidence>
<dbReference type="STRING" id="8932.A0A2I0LH13"/>
<organism evidence="1 2">
    <name type="scientific">Columba livia</name>
    <name type="common">Rock dove</name>
    <dbReference type="NCBI Taxonomy" id="8932"/>
    <lineage>
        <taxon>Eukaryota</taxon>
        <taxon>Metazoa</taxon>
        <taxon>Chordata</taxon>
        <taxon>Craniata</taxon>
        <taxon>Vertebrata</taxon>
        <taxon>Euteleostomi</taxon>
        <taxon>Archelosauria</taxon>
        <taxon>Archosauria</taxon>
        <taxon>Dinosauria</taxon>
        <taxon>Saurischia</taxon>
        <taxon>Theropoda</taxon>
        <taxon>Coelurosauria</taxon>
        <taxon>Aves</taxon>
        <taxon>Neognathae</taxon>
        <taxon>Neoaves</taxon>
        <taxon>Columbimorphae</taxon>
        <taxon>Columbiformes</taxon>
        <taxon>Columbidae</taxon>
        <taxon>Columba</taxon>
    </lineage>
</organism>
<dbReference type="InterPro" id="IPR019384">
    <property type="entry name" value="FHIP"/>
</dbReference>
<dbReference type="EMBL" id="AKCR02000950">
    <property type="protein sequence ID" value="PKK16736.1"/>
    <property type="molecule type" value="Genomic_DNA"/>
</dbReference>
<keyword evidence="2" id="KW-1185">Reference proteome</keyword>
<accession>A0A2I0LH13</accession>
<evidence type="ECO:0000313" key="1">
    <source>
        <dbReference type="EMBL" id="PKK16736.1"/>
    </source>
</evidence>
<sequence length="537" mass="58774">MGGVTPQPPILVSADESVPARQTDIPWRLKQMLDILVHEEKQRPAGEAGPCLEYLLQHKVLETLSTLGKAEYPPGMRQQVLLFFTRVLGQVQHPLLHYLNVHRPVQKLLQLSSDRLGCGTEKEEVQFAAVLCAKIKQDPTLLAYILEGQQPRHLPAGAVQEPGMGARADKEGAEGTAGCVTPLVSSSSSSQKSRVALKARENLLLLVGLAQEAAAARLVRSSALCPLLTEHLCDLYSAVPPGTDPADVLAMGRASWRSQGDSAGDGVFPGKEGLDAFFGWLDYLDELVMGAHPVRSTQRRAEQGGHKPATRLSFCCHPQVVADAIAEAVDEKFFQGVLQPRLLQMSELTVLSATAMLTGTVRQIRAPPLLHRLVLFLLGPDQHPETPGDTPHPLRTQLIDRCNHLSDEISLASLRLFEELLQKPHKHDPYFTDGFPDAGFGMMKKSPSGKGHVSEVVSSFLCLVPEEAKTSSCMEEGGYDTYVHDALGMVQACRASAAPWGWPLSPRPLDTCHPEVTFYEGHFLKVLFDRMTRILDQ</sequence>
<dbReference type="PANTHER" id="PTHR21705:SF9">
    <property type="entry name" value="FHF COMPLEX SUBUNIT HOOK-INTERACTING PROTEIN 2B"/>
    <property type="match status" value="1"/>
</dbReference>
<protein>
    <recommendedName>
        <fullName evidence="3">Family with sequence similarity 160, member B2</fullName>
    </recommendedName>
</protein>
<gene>
    <name evidence="1" type="ORF">A306_00000135</name>
</gene>
<dbReference type="InParanoid" id="A0A2I0LH13"/>
<evidence type="ECO:0000313" key="2">
    <source>
        <dbReference type="Proteomes" id="UP000053872"/>
    </source>
</evidence>
<comment type="caution">
    <text evidence="1">The sequence shown here is derived from an EMBL/GenBank/DDBJ whole genome shotgun (WGS) entry which is preliminary data.</text>
</comment>